<organism evidence="1 2">
    <name type="scientific">Pseudoflavonifractor capillosus</name>
    <dbReference type="NCBI Taxonomy" id="106588"/>
    <lineage>
        <taxon>Bacteria</taxon>
        <taxon>Bacillati</taxon>
        <taxon>Bacillota</taxon>
        <taxon>Clostridia</taxon>
        <taxon>Eubacteriales</taxon>
        <taxon>Oscillospiraceae</taxon>
        <taxon>Pseudoflavonifractor</taxon>
    </lineage>
</organism>
<dbReference type="EMBL" id="DYUC01000079">
    <property type="protein sequence ID" value="HJG86916.1"/>
    <property type="molecule type" value="Genomic_DNA"/>
</dbReference>
<reference evidence="1" key="2">
    <citation type="submission" date="2021-09" db="EMBL/GenBank/DDBJ databases">
        <authorList>
            <person name="Gilroy R."/>
        </authorList>
    </citation>
    <scope>NUCLEOTIDE SEQUENCE</scope>
    <source>
        <strain evidence="1">CHK179-5677</strain>
    </source>
</reference>
<proteinExistence type="predicted"/>
<dbReference type="AlphaFoldDB" id="A0A921SSS5"/>
<dbReference type="RefSeq" id="WP_294532121.1">
    <property type="nucleotide sequence ID" value="NZ_DYUC01000079.1"/>
</dbReference>
<comment type="caution">
    <text evidence="1">The sequence shown here is derived from an EMBL/GenBank/DDBJ whole genome shotgun (WGS) entry which is preliminary data.</text>
</comment>
<evidence type="ECO:0000313" key="2">
    <source>
        <dbReference type="Proteomes" id="UP000760668"/>
    </source>
</evidence>
<dbReference type="Proteomes" id="UP000760668">
    <property type="component" value="Unassembled WGS sequence"/>
</dbReference>
<gene>
    <name evidence="1" type="ORF">K8V01_07850</name>
</gene>
<name>A0A921SSS5_9FIRM</name>
<evidence type="ECO:0000313" key="1">
    <source>
        <dbReference type="EMBL" id="HJG86916.1"/>
    </source>
</evidence>
<sequence>MTGYTVEVDEPAAGRWYAQAELPWGAPGFPQPHFDLEFTLYLPWVLDEHVDSPEKKKEDAP</sequence>
<accession>A0A921SSS5</accession>
<protein>
    <submittedName>
        <fullName evidence="1">Uncharacterized protein</fullName>
    </submittedName>
</protein>
<reference evidence="1" key="1">
    <citation type="journal article" date="2021" name="PeerJ">
        <title>Extensive microbial diversity within the chicken gut microbiome revealed by metagenomics and culture.</title>
        <authorList>
            <person name="Gilroy R."/>
            <person name="Ravi A."/>
            <person name="Getino M."/>
            <person name="Pursley I."/>
            <person name="Horton D.L."/>
            <person name="Alikhan N.F."/>
            <person name="Baker D."/>
            <person name="Gharbi K."/>
            <person name="Hall N."/>
            <person name="Watson M."/>
            <person name="Adriaenssens E.M."/>
            <person name="Foster-Nyarko E."/>
            <person name="Jarju S."/>
            <person name="Secka A."/>
            <person name="Antonio M."/>
            <person name="Oren A."/>
            <person name="Chaudhuri R.R."/>
            <person name="La Ragione R."/>
            <person name="Hildebrand F."/>
            <person name="Pallen M.J."/>
        </authorList>
    </citation>
    <scope>NUCLEOTIDE SEQUENCE</scope>
    <source>
        <strain evidence="1">CHK179-5677</strain>
    </source>
</reference>